<name>A0ABT4YA34_METRE</name>
<reference evidence="2 3" key="1">
    <citation type="submission" date="2022-07" db="EMBL/GenBank/DDBJ databases">
        <title>Genome Analysis of Selected Gammaproteobacteria from Nigerian Food snails.</title>
        <authorList>
            <person name="Okafor A.C."/>
        </authorList>
    </citation>
    <scope>NUCLEOTIDE SEQUENCE [LARGE SCALE GENOMIC DNA]</scope>
    <source>
        <strain evidence="2 3">Awg 2</strain>
    </source>
</reference>
<dbReference type="EMBL" id="JANEWF010000033">
    <property type="protein sequence ID" value="MDA8485727.1"/>
    <property type="molecule type" value="Genomic_DNA"/>
</dbReference>
<evidence type="ECO:0000313" key="3">
    <source>
        <dbReference type="Proteomes" id="UP001211689"/>
    </source>
</evidence>
<comment type="caution">
    <text evidence="2">The sequence shown here is derived from an EMBL/GenBank/DDBJ whole genome shotgun (WGS) entry which is preliminary data.</text>
</comment>
<proteinExistence type="predicted"/>
<protein>
    <submittedName>
        <fullName evidence="2">Helix-turn-helix domain-containing protein</fullName>
    </submittedName>
</protein>
<accession>A0ABT4YA34</accession>
<gene>
    <name evidence="2" type="ORF">NNO07_21880</name>
</gene>
<dbReference type="PROSITE" id="PS50943">
    <property type="entry name" value="HTH_CROC1"/>
    <property type="match status" value="1"/>
</dbReference>
<dbReference type="CDD" id="cd00093">
    <property type="entry name" value="HTH_XRE"/>
    <property type="match status" value="1"/>
</dbReference>
<dbReference type="InterPro" id="IPR001387">
    <property type="entry name" value="Cro/C1-type_HTH"/>
</dbReference>
<dbReference type="Gene3D" id="1.10.260.40">
    <property type="entry name" value="lambda repressor-like DNA-binding domains"/>
    <property type="match status" value="1"/>
</dbReference>
<sequence length="95" mass="10551">MELNEAFGRALKRSRKIAGRTQEDFSIISSRTYLSALERGLQSPTLEKLEKLCELLGVHPVTLVAASYLLKDNISVEALFERLAVELKAMGVKST</sequence>
<keyword evidence="3" id="KW-1185">Reference proteome</keyword>
<dbReference type="Proteomes" id="UP001211689">
    <property type="component" value="Unassembled WGS sequence"/>
</dbReference>
<dbReference type="InterPro" id="IPR010982">
    <property type="entry name" value="Lambda_DNA-bd_dom_sf"/>
</dbReference>
<organism evidence="2 3">
    <name type="scientific">Metapseudomonas resinovorans</name>
    <name type="common">Pseudomonas resinovorans</name>
    <dbReference type="NCBI Taxonomy" id="53412"/>
    <lineage>
        <taxon>Bacteria</taxon>
        <taxon>Pseudomonadati</taxon>
        <taxon>Pseudomonadota</taxon>
        <taxon>Gammaproteobacteria</taxon>
        <taxon>Pseudomonadales</taxon>
        <taxon>Pseudomonadaceae</taxon>
        <taxon>Metapseudomonas</taxon>
    </lineage>
</organism>
<dbReference type="SUPFAM" id="SSF47413">
    <property type="entry name" value="lambda repressor-like DNA-binding domains"/>
    <property type="match status" value="1"/>
</dbReference>
<dbReference type="RefSeq" id="WP_271471933.1">
    <property type="nucleotide sequence ID" value="NZ_JANEWF010000033.1"/>
</dbReference>
<dbReference type="Pfam" id="PF01381">
    <property type="entry name" value="HTH_3"/>
    <property type="match status" value="1"/>
</dbReference>
<dbReference type="SMART" id="SM00530">
    <property type="entry name" value="HTH_XRE"/>
    <property type="match status" value="1"/>
</dbReference>
<evidence type="ECO:0000259" key="1">
    <source>
        <dbReference type="PROSITE" id="PS50943"/>
    </source>
</evidence>
<feature type="domain" description="HTH cro/C1-type" evidence="1">
    <location>
        <begin position="11"/>
        <end position="63"/>
    </location>
</feature>
<evidence type="ECO:0000313" key="2">
    <source>
        <dbReference type="EMBL" id="MDA8485727.1"/>
    </source>
</evidence>